<gene>
    <name evidence="2" type="ORF">PDIP_14960</name>
</gene>
<reference evidence="3" key="1">
    <citation type="journal article" date="2012" name="BMC Genomics">
        <title>Genome sequence of the necrotrophic fungus Penicillium digitatum, the main postharvest pathogen of citrus.</title>
        <authorList>
            <person name="Marcet-Houben M."/>
            <person name="Ballester A.-R."/>
            <person name="de la Fuente B."/>
            <person name="Harries E."/>
            <person name="Marcos J.F."/>
            <person name="Gonzalez-Candelas L."/>
            <person name="Gabaldon T."/>
        </authorList>
    </citation>
    <scope>NUCLEOTIDE SEQUENCE [LARGE SCALE GENOMIC DNA]</scope>
    <source>
        <strain evidence="3">Pd1 / CECT 20795</strain>
    </source>
</reference>
<comment type="caution">
    <text evidence="2">The sequence shown here is derived from an EMBL/GenBank/DDBJ whole genome shotgun (WGS) entry which is preliminary data.</text>
</comment>
<evidence type="ECO:0000313" key="2">
    <source>
        <dbReference type="EMBL" id="EKV20572.1"/>
    </source>
</evidence>
<dbReference type="Proteomes" id="UP000009886">
    <property type="component" value="Unassembled WGS sequence"/>
</dbReference>
<organism evidence="2 3">
    <name type="scientific">Penicillium digitatum (strain Pd1 / CECT 20795)</name>
    <name type="common">Green mold</name>
    <dbReference type="NCBI Taxonomy" id="1170230"/>
    <lineage>
        <taxon>Eukaryota</taxon>
        <taxon>Fungi</taxon>
        <taxon>Dikarya</taxon>
        <taxon>Ascomycota</taxon>
        <taxon>Pezizomycotina</taxon>
        <taxon>Eurotiomycetes</taxon>
        <taxon>Eurotiomycetidae</taxon>
        <taxon>Eurotiales</taxon>
        <taxon>Aspergillaceae</taxon>
        <taxon>Penicillium</taxon>
    </lineage>
</organism>
<accession>K9GH63</accession>
<proteinExistence type="predicted"/>
<dbReference type="KEGG" id="pdp:PDIP_14960"/>
<protein>
    <submittedName>
        <fullName evidence="2">Uncharacterized protein</fullName>
    </submittedName>
</protein>
<dbReference type="AlphaFoldDB" id="K9GH63"/>
<dbReference type="HOGENOM" id="CLU_3406514_0_0_1"/>
<dbReference type="VEuPathDB" id="FungiDB:PDIP_14960"/>
<dbReference type="EMBL" id="AKCU01000110">
    <property type="protein sequence ID" value="EKV20572.1"/>
    <property type="molecule type" value="Genomic_DNA"/>
</dbReference>
<sequence>MTFPNTSKDSNQEMELMVRSSFSDPGSSLG</sequence>
<feature type="region of interest" description="Disordered" evidence="1">
    <location>
        <begin position="1"/>
        <end position="30"/>
    </location>
</feature>
<name>K9GH63_PEND1</name>
<evidence type="ECO:0000256" key="1">
    <source>
        <dbReference type="SAM" id="MobiDB-lite"/>
    </source>
</evidence>
<feature type="compositionally biased region" description="Polar residues" evidence="1">
    <location>
        <begin position="20"/>
        <end position="30"/>
    </location>
</feature>
<evidence type="ECO:0000313" key="3">
    <source>
        <dbReference type="Proteomes" id="UP000009886"/>
    </source>
</evidence>